<dbReference type="AlphaFoldDB" id="A0A183JTL2"/>
<keyword evidence="2" id="KW-1185">Reference proteome</keyword>
<reference evidence="1 2" key="2">
    <citation type="submission" date="2018-11" db="EMBL/GenBank/DDBJ databases">
        <authorList>
            <consortium name="Pathogen Informatics"/>
        </authorList>
    </citation>
    <scope>NUCLEOTIDE SEQUENCE [LARGE SCALE GENOMIC DNA]</scope>
    <source>
        <strain evidence="1">Dakar</strain>
        <strain evidence="2">Dakar, Senegal</strain>
    </source>
</reference>
<evidence type="ECO:0000313" key="2">
    <source>
        <dbReference type="Proteomes" id="UP000279833"/>
    </source>
</evidence>
<sequence>MLFATSVSPRGVTGDMLNSALTTSMRVIQTGINSLQPPCNHCPLWRPIIGLTALESYTRILNCDPLNNINVNFHESVENEKLSARLTGFKRIFSLCQALWGRHPQEAVAEAMAETDSSTDKIFNTKLINSDFPILTDTSQLWNNGECISNEVYRNYNLVNYPISMFREISGMRSLARKQAVSEWIRFVCSYFVAYFSDNVYFII</sequence>
<dbReference type="Proteomes" id="UP000279833">
    <property type="component" value="Unassembled WGS sequence"/>
</dbReference>
<organism evidence="3">
    <name type="scientific">Schistosoma curassoni</name>
    <dbReference type="NCBI Taxonomy" id="6186"/>
    <lineage>
        <taxon>Eukaryota</taxon>
        <taxon>Metazoa</taxon>
        <taxon>Spiralia</taxon>
        <taxon>Lophotrochozoa</taxon>
        <taxon>Platyhelminthes</taxon>
        <taxon>Trematoda</taxon>
        <taxon>Digenea</taxon>
        <taxon>Strigeidida</taxon>
        <taxon>Schistosomatoidea</taxon>
        <taxon>Schistosomatidae</taxon>
        <taxon>Schistosoma</taxon>
    </lineage>
</organism>
<proteinExistence type="predicted"/>
<gene>
    <name evidence="1" type="ORF">SCUD_LOCUS6052</name>
</gene>
<reference evidence="3" key="1">
    <citation type="submission" date="2016-06" db="UniProtKB">
        <authorList>
            <consortium name="WormBaseParasite"/>
        </authorList>
    </citation>
    <scope>IDENTIFICATION</scope>
</reference>
<name>A0A183JTL2_9TREM</name>
<protein>
    <submittedName>
        <fullName evidence="3">Pecanex-like protein</fullName>
    </submittedName>
</protein>
<dbReference type="WBParaSite" id="SCUD_0000605201-mRNA-1">
    <property type="protein sequence ID" value="SCUD_0000605201-mRNA-1"/>
    <property type="gene ID" value="SCUD_0000605201"/>
</dbReference>
<dbReference type="EMBL" id="UZAK01011717">
    <property type="protein sequence ID" value="VDP00418.1"/>
    <property type="molecule type" value="Genomic_DNA"/>
</dbReference>
<evidence type="ECO:0000313" key="1">
    <source>
        <dbReference type="EMBL" id="VDP00418.1"/>
    </source>
</evidence>
<dbReference type="STRING" id="6186.A0A183JTL2"/>
<accession>A0A183JTL2</accession>
<evidence type="ECO:0000313" key="3">
    <source>
        <dbReference type="WBParaSite" id="SCUD_0000605201-mRNA-1"/>
    </source>
</evidence>